<evidence type="ECO:0000313" key="2">
    <source>
        <dbReference type="Proteomes" id="UP000681594"/>
    </source>
</evidence>
<organism evidence="1 2">
    <name type="scientific">Pararoseomonas baculiformis</name>
    <dbReference type="NCBI Taxonomy" id="2820812"/>
    <lineage>
        <taxon>Bacteria</taxon>
        <taxon>Pseudomonadati</taxon>
        <taxon>Pseudomonadota</taxon>
        <taxon>Alphaproteobacteria</taxon>
        <taxon>Acetobacterales</taxon>
        <taxon>Acetobacteraceae</taxon>
        <taxon>Pararoseomonas</taxon>
    </lineage>
</organism>
<evidence type="ECO:0000313" key="1">
    <source>
        <dbReference type="EMBL" id="MBP0445330.1"/>
    </source>
</evidence>
<reference evidence="1 2" key="1">
    <citation type="submission" date="2021-03" db="EMBL/GenBank/DDBJ databases">
        <authorList>
            <person name="So Y."/>
        </authorList>
    </citation>
    <scope>NUCLEOTIDE SEQUENCE [LARGE SCALE GENOMIC DNA]</scope>
    <source>
        <strain evidence="1 2">SSH11</strain>
    </source>
</reference>
<protein>
    <submittedName>
        <fullName evidence="1">Uncharacterized protein</fullName>
    </submittedName>
</protein>
<dbReference type="EMBL" id="JAGIZB010000009">
    <property type="protein sequence ID" value="MBP0445330.1"/>
    <property type="molecule type" value="Genomic_DNA"/>
</dbReference>
<proteinExistence type="predicted"/>
<sequence>MSDPGTEALTATIDYLSALAVFFHAHIPAEMRDSEAFLQADGALLDRFRLRTAHIPLHEPEALGSAGTRAYVQHLIRMARDTAPVAETDDVLTARHSD</sequence>
<gene>
    <name evidence="1" type="ORF">J8J14_11120</name>
</gene>
<accession>A0ABS4AFN3</accession>
<dbReference type="Proteomes" id="UP000681594">
    <property type="component" value="Unassembled WGS sequence"/>
</dbReference>
<name>A0ABS4AFN3_9PROT</name>
<comment type="caution">
    <text evidence="1">The sequence shown here is derived from an EMBL/GenBank/DDBJ whole genome shotgun (WGS) entry which is preliminary data.</text>
</comment>
<keyword evidence="2" id="KW-1185">Reference proteome</keyword>